<reference evidence="1" key="1">
    <citation type="submission" date="2022-11" db="EMBL/GenBank/DDBJ databases">
        <title>Chromosomal genome sequence assembly and mating type (MAT) locus characterization of the leprose asexual lichenized fungus Lepraria neglecta (Nyl.) Erichsen.</title>
        <authorList>
            <person name="Allen J.L."/>
            <person name="Pfeffer B."/>
        </authorList>
    </citation>
    <scope>NUCLEOTIDE SEQUENCE</scope>
    <source>
        <strain evidence="1">Allen 5258</strain>
    </source>
</reference>
<dbReference type="InterPro" id="IPR036396">
    <property type="entry name" value="Cyt_P450_sf"/>
</dbReference>
<keyword evidence="2" id="KW-1185">Reference proteome</keyword>
<sequence>MADIWIIWKTTEDKIPECLAIDKPRGDVMPYMIAANESSSEHYMSRDEMEINSMLLFITGSESVTTGLLGARWLSEASDTSSLYKNDRKDVFNLFSLGPHNFPGRTLAYLEMRLILAKMGWHFNMEIPNGMDLRKWEEQEIFWFWDKRPTNVKIRNAR</sequence>
<dbReference type="InterPro" id="IPR001128">
    <property type="entry name" value="Cyt_P450"/>
</dbReference>
<evidence type="ECO:0000313" key="2">
    <source>
        <dbReference type="Proteomes" id="UP001276659"/>
    </source>
</evidence>
<evidence type="ECO:0000313" key="1">
    <source>
        <dbReference type="EMBL" id="KAK3168895.1"/>
    </source>
</evidence>
<dbReference type="GO" id="GO:0005506">
    <property type="term" value="F:iron ion binding"/>
    <property type="evidence" value="ECO:0007669"/>
    <property type="project" value="InterPro"/>
</dbReference>
<dbReference type="GO" id="GO:0004497">
    <property type="term" value="F:monooxygenase activity"/>
    <property type="evidence" value="ECO:0007669"/>
    <property type="project" value="InterPro"/>
</dbReference>
<proteinExistence type="predicted"/>
<accession>A0AAE0DGY8</accession>
<gene>
    <name evidence="1" type="ORF">OEA41_005343</name>
</gene>
<protein>
    <submittedName>
        <fullName evidence="1">Uncharacterized protein</fullName>
    </submittedName>
</protein>
<dbReference type="GO" id="GO:0020037">
    <property type="term" value="F:heme binding"/>
    <property type="evidence" value="ECO:0007669"/>
    <property type="project" value="InterPro"/>
</dbReference>
<dbReference type="AlphaFoldDB" id="A0AAE0DGY8"/>
<dbReference type="EMBL" id="JASNWA010000010">
    <property type="protein sequence ID" value="KAK3168895.1"/>
    <property type="molecule type" value="Genomic_DNA"/>
</dbReference>
<organism evidence="1 2">
    <name type="scientific">Lepraria neglecta</name>
    <dbReference type="NCBI Taxonomy" id="209136"/>
    <lineage>
        <taxon>Eukaryota</taxon>
        <taxon>Fungi</taxon>
        <taxon>Dikarya</taxon>
        <taxon>Ascomycota</taxon>
        <taxon>Pezizomycotina</taxon>
        <taxon>Lecanoromycetes</taxon>
        <taxon>OSLEUM clade</taxon>
        <taxon>Lecanoromycetidae</taxon>
        <taxon>Lecanorales</taxon>
        <taxon>Lecanorineae</taxon>
        <taxon>Stereocaulaceae</taxon>
        <taxon>Lepraria</taxon>
    </lineage>
</organism>
<name>A0AAE0DGY8_9LECA</name>
<dbReference type="Pfam" id="PF00067">
    <property type="entry name" value="p450"/>
    <property type="match status" value="1"/>
</dbReference>
<dbReference type="Gene3D" id="1.10.630.10">
    <property type="entry name" value="Cytochrome P450"/>
    <property type="match status" value="1"/>
</dbReference>
<dbReference type="SUPFAM" id="SSF48264">
    <property type="entry name" value="Cytochrome P450"/>
    <property type="match status" value="1"/>
</dbReference>
<dbReference type="Proteomes" id="UP001276659">
    <property type="component" value="Unassembled WGS sequence"/>
</dbReference>
<dbReference type="GO" id="GO:0016705">
    <property type="term" value="F:oxidoreductase activity, acting on paired donors, with incorporation or reduction of molecular oxygen"/>
    <property type="evidence" value="ECO:0007669"/>
    <property type="project" value="InterPro"/>
</dbReference>
<comment type="caution">
    <text evidence="1">The sequence shown here is derived from an EMBL/GenBank/DDBJ whole genome shotgun (WGS) entry which is preliminary data.</text>
</comment>